<sequence>MLMSFPYATRPASIMGDFLSASTILWAAIWASIFHYALPFLFKHQGIIVNGIKKISMTVRNTIELTALMIFSIGYFIIGVLNLIYKDPSVTYDFFNLLNNYHVFEISLVVGFAVSVIRNYRRAKTDPSKTAILVGMDFVFMLLGVFASQLVLLSFTYSQDSNLHLIAGSFGMVVIGANICRKQFLDFLACRIP</sequence>
<keyword evidence="1" id="KW-1133">Transmembrane helix</keyword>
<dbReference type="EMBL" id="FRFC01000005">
    <property type="protein sequence ID" value="SHO47640.1"/>
    <property type="molecule type" value="Genomic_DNA"/>
</dbReference>
<feature type="transmembrane region" description="Helical" evidence="1">
    <location>
        <begin position="132"/>
        <end position="157"/>
    </location>
</feature>
<feature type="transmembrane region" description="Helical" evidence="1">
    <location>
        <begin position="163"/>
        <end position="180"/>
    </location>
</feature>
<feature type="transmembrane region" description="Helical" evidence="1">
    <location>
        <begin position="63"/>
        <end position="85"/>
    </location>
</feature>
<reference evidence="3" key="1">
    <citation type="submission" date="2016-12" db="EMBL/GenBank/DDBJ databases">
        <authorList>
            <person name="Herbold C."/>
        </authorList>
    </citation>
    <scope>NUCLEOTIDE SEQUENCE [LARGE SCALE GENOMIC DNA]</scope>
</reference>
<dbReference type="Proteomes" id="UP000232412">
    <property type="component" value="Unassembled WGS sequence"/>
</dbReference>
<dbReference type="AlphaFoldDB" id="A0A2H1EJB4"/>
<protein>
    <submittedName>
        <fullName evidence="2">Uncharacterized protein</fullName>
    </submittedName>
</protein>
<name>A0A2H1EJB4_9ARCH</name>
<keyword evidence="1" id="KW-0812">Transmembrane</keyword>
<feature type="transmembrane region" description="Helical" evidence="1">
    <location>
        <begin position="20"/>
        <end position="42"/>
    </location>
</feature>
<gene>
    <name evidence="2" type="ORF">NSIN_40159</name>
</gene>
<organism evidence="2 3">
    <name type="scientific">Nitrosotalea sinensis</name>
    <dbReference type="NCBI Taxonomy" id="1499975"/>
    <lineage>
        <taxon>Archaea</taxon>
        <taxon>Nitrososphaerota</taxon>
        <taxon>Nitrososphaeria</taxon>
        <taxon>Nitrosotaleales</taxon>
        <taxon>Nitrosotaleaceae</taxon>
        <taxon>Nitrosotalea</taxon>
    </lineage>
</organism>
<evidence type="ECO:0000313" key="3">
    <source>
        <dbReference type="Proteomes" id="UP000232412"/>
    </source>
</evidence>
<keyword evidence="1" id="KW-0472">Membrane</keyword>
<keyword evidence="3" id="KW-1185">Reference proteome</keyword>
<evidence type="ECO:0000256" key="1">
    <source>
        <dbReference type="SAM" id="Phobius"/>
    </source>
</evidence>
<evidence type="ECO:0000313" key="2">
    <source>
        <dbReference type="EMBL" id="SHO47640.1"/>
    </source>
</evidence>
<proteinExistence type="predicted"/>
<feature type="transmembrane region" description="Helical" evidence="1">
    <location>
        <begin position="101"/>
        <end position="120"/>
    </location>
</feature>
<accession>A0A2H1EJB4</accession>